<dbReference type="GeneID" id="110746284"/>
<reference evidence="13" key="1">
    <citation type="submission" date="2025-08" db="UniProtKB">
        <authorList>
            <consortium name="RefSeq"/>
        </authorList>
    </citation>
    <scope>IDENTIFICATION</scope>
</reference>
<keyword evidence="2" id="KW-0433">Leucine-rich repeat</keyword>
<evidence type="ECO:0000256" key="9">
    <source>
        <dbReference type="ARBA" id="ARBA00023180"/>
    </source>
</evidence>
<dbReference type="Pfam" id="PF08263">
    <property type="entry name" value="LRRNT_2"/>
    <property type="match status" value="2"/>
</dbReference>
<evidence type="ECO:0000256" key="5">
    <source>
        <dbReference type="ARBA" id="ARBA00022737"/>
    </source>
</evidence>
<keyword evidence="8" id="KW-0675">Receptor</keyword>
<keyword evidence="6" id="KW-1133">Transmembrane helix</keyword>
<accession>A0A6P5RMJ1</accession>
<name>A0A6P5RMJ1_PRUAV</name>
<evidence type="ECO:0000259" key="11">
    <source>
        <dbReference type="Pfam" id="PF08263"/>
    </source>
</evidence>
<sequence length="402" mass="44442">MGIHLSIRMLSKLLVLLLFHLVVANFVDSLQQLSCHAEESSALLQFKESFMIDKSASRSKGAYPKVSSWKPAGGGNSSCCSWDGVECDEMTGHVIGLNLSSSYLYGSLDSNSSLFSLVHLQSCCSWDGVECDEMTGHVIGLNLSSSYLYGSFNSNSSLFSLVHLQRLSLSDNNFNYSQIPSSIRNFPSLTHLDLSASFFSGQVPSEVSHLSKLTYLDLCCNIHEIETSPDDPQRLLKLQPSDMRSLVQNLTSLETLSLSFINISSIIPVSLTNLSFLTSLTVKKCDLFGEFPARIFNLQNLKVLSVRYNQDLTGYFPEFNRSSPLILLKVAYTRFFGQIPSSFEKLNSLQELDVAQCNFSEGLVPSALGNLRQLTYLDISANKFGGPIPDSLANLTHLTVFR</sequence>
<evidence type="ECO:0000256" key="4">
    <source>
        <dbReference type="ARBA" id="ARBA00022729"/>
    </source>
</evidence>
<evidence type="ECO:0000313" key="13">
    <source>
        <dbReference type="RefSeq" id="XP_021802181.1"/>
    </source>
</evidence>
<keyword evidence="5" id="KW-0677">Repeat</keyword>
<dbReference type="PANTHER" id="PTHR48061">
    <property type="entry name" value="LEUCINE-RICH REPEAT RECEPTOR PROTEIN KINASE EMS1-LIKE-RELATED"/>
    <property type="match status" value="1"/>
</dbReference>
<keyword evidence="9" id="KW-0325">Glycoprotein</keyword>
<feature type="domain" description="Leucine-rich repeat-containing N-terminal plant-type" evidence="11">
    <location>
        <begin position="37"/>
        <end position="88"/>
    </location>
</feature>
<dbReference type="Proteomes" id="UP000515124">
    <property type="component" value="Unplaced"/>
</dbReference>
<gene>
    <name evidence="13" type="primary">LOC110746284</name>
</gene>
<feature type="signal peptide" evidence="10">
    <location>
        <begin position="1"/>
        <end position="24"/>
    </location>
</feature>
<organism evidence="12 13">
    <name type="scientific">Prunus avium</name>
    <name type="common">Cherry</name>
    <name type="synonym">Cerasus avium</name>
    <dbReference type="NCBI Taxonomy" id="42229"/>
    <lineage>
        <taxon>Eukaryota</taxon>
        <taxon>Viridiplantae</taxon>
        <taxon>Streptophyta</taxon>
        <taxon>Embryophyta</taxon>
        <taxon>Tracheophyta</taxon>
        <taxon>Spermatophyta</taxon>
        <taxon>Magnoliopsida</taxon>
        <taxon>eudicotyledons</taxon>
        <taxon>Gunneridae</taxon>
        <taxon>Pentapetalae</taxon>
        <taxon>rosids</taxon>
        <taxon>fabids</taxon>
        <taxon>Rosales</taxon>
        <taxon>Rosaceae</taxon>
        <taxon>Amygdaloideae</taxon>
        <taxon>Amygdaleae</taxon>
        <taxon>Prunus</taxon>
    </lineage>
</organism>
<dbReference type="PANTHER" id="PTHR48061:SF12">
    <property type="entry name" value="DISEASE RESISTANCE LIKE PROTEIN"/>
    <property type="match status" value="1"/>
</dbReference>
<proteinExistence type="predicted"/>
<dbReference type="Gene3D" id="3.80.10.10">
    <property type="entry name" value="Ribonuclease Inhibitor"/>
    <property type="match status" value="3"/>
</dbReference>
<keyword evidence="3" id="KW-0812">Transmembrane</keyword>
<dbReference type="InterPro" id="IPR046956">
    <property type="entry name" value="RLP23-like"/>
</dbReference>
<evidence type="ECO:0000256" key="10">
    <source>
        <dbReference type="SAM" id="SignalP"/>
    </source>
</evidence>
<evidence type="ECO:0000256" key="6">
    <source>
        <dbReference type="ARBA" id="ARBA00022989"/>
    </source>
</evidence>
<keyword evidence="12" id="KW-1185">Reference proteome</keyword>
<dbReference type="GO" id="GO:0016020">
    <property type="term" value="C:membrane"/>
    <property type="evidence" value="ECO:0007669"/>
    <property type="project" value="UniProtKB-SubCell"/>
</dbReference>
<dbReference type="InterPro" id="IPR013210">
    <property type="entry name" value="LRR_N_plant-typ"/>
</dbReference>
<dbReference type="KEGG" id="pavi:110746284"/>
<dbReference type="InterPro" id="IPR001611">
    <property type="entry name" value="Leu-rich_rpt"/>
</dbReference>
<protein>
    <submittedName>
        <fullName evidence="13">Receptor-like protein 12</fullName>
    </submittedName>
</protein>
<evidence type="ECO:0000256" key="8">
    <source>
        <dbReference type="ARBA" id="ARBA00023170"/>
    </source>
</evidence>
<dbReference type="Pfam" id="PF00560">
    <property type="entry name" value="LRR_1"/>
    <property type="match status" value="3"/>
</dbReference>
<keyword evidence="4 10" id="KW-0732">Signal</keyword>
<dbReference type="SUPFAM" id="SSF52058">
    <property type="entry name" value="L domain-like"/>
    <property type="match status" value="1"/>
</dbReference>
<evidence type="ECO:0000256" key="3">
    <source>
        <dbReference type="ARBA" id="ARBA00022692"/>
    </source>
</evidence>
<evidence type="ECO:0000256" key="1">
    <source>
        <dbReference type="ARBA" id="ARBA00004479"/>
    </source>
</evidence>
<evidence type="ECO:0000313" key="12">
    <source>
        <dbReference type="Proteomes" id="UP000515124"/>
    </source>
</evidence>
<comment type="subcellular location">
    <subcellularLocation>
        <location evidence="1">Membrane</location>
        <topology evidence="1">Single-pass type I membrane protein</topology>
    </subcellularLocation>
</comment>
<feature type="non-terminal residue" evidence="13">
    <location>
        <position position="402"/>
    </location>
</feature>
<evidence type="ECO:0000256" key="7">
    <source>
        <dbReference type="ARBA" id="ARBA00023136"/>
    </source>
</evidence>
<feature type="domain" description="Leucine-rich repeat-containing N-terminal plant-type" evidence="11">
    <location>
        <begin position="122"/>
        <end position="132"/>
    </location>
</feature>
<keyword evidence="7" id="KW-0472">Membrane</keyword>
<evidence type="ECO:0000256" key="2">
    <source>
        <dbReference type="ARBA" id="ARBA00022614"/>
    </source>
</evidence>
<dbReference type="AlphaFoldDB" id="A0A6P5RMJ1"/>
<dbReference type="InterPro" id="IPR032675">
    <property type="entry name" value="LRR_dom_sf"/>
</dbReference>
<feature type="chain" id="PRO_5027580204" evidence="10">
    <location>
        <begin position="25"/>
        <end position="402"/>
    </location>
</feature>
<dbReference type="RefSeq" id="XP_021802181.1">
    <property type="nucleotide sequence ID" value="XM_021946489.1"/>
</dbReference>